<proteinExistence type="predicted"/>
<dbReference type="Proteomes" id="UP000752297">
    <property type="component" value="Unassembled WGS sequence"/>
</dbReference>
<dbReference type="AlphaFoldDB" id="A0A949PPY6"/>
<evidence type="ECO:0008006" key="3">
    <source>
        <dbReference type="Google" id="ProtNLM"/>
    </source>
</evidence>
<sequence length="238" mass="25777">IVPAGADEGTYTHYERVRDMRENKLIAPADPGLYEVRYVLREGGRTLASTPVEVVEAKVTVSGPDVVRAGSKLRVTWSASIHPEDYITIVATGTDEGKYADYIRVRDKLEGDLKAPTETGLYEIRYVLREGARTLASHHMEVVAQDAPLDDGAGLNAPAQAGVGETITVSWTTAASSADPRISVARADQADFSWIAAHKVGAEKVLELQMPAQAGTYEVRFLDISGRKVLGRSIVEVK</sequence>
<evidence type="ECO:0000313" key="1">
    <source>
        <dbReference type="EMBL" id="MBV2145118.1"/>
    </source>
</evidence>
<protein>
    <recommendedName>
        <fullName evidence="3">Ca-activated chloride channel family protein</fullName>
    </recommendedName>
</protein>
<gene>
    <name evidence="1" type="ORF">KUG47_16660</name>
</gene>
<comment type="caution">
    <text evidence="1">The sequence shown here is derived from an EMBL/GenBank/DDBJ whole genome shotgun (WGS) entry which is preliminary data.</text>
</comment>
<accession>A0A949PPY6</accession>
<dbReference type="RefSeq" id="WP_217679186.1">
    <property type="nucleotide sequence ID" value="NZ_JAHRVA010000017.1"/>
</dbReference>
<feature type="non-terminal residue" evidence="1">
    <location>
        <position position="1"/>
    </location>
</feature>
<dbReference type="EMBL" id="JAHRVA010000017">
    <property type="protein sequence ID" value="MBV2145118.1"/>
    <property type="molecule type" value="Genomic_DNA"/>
</dbReference>
<reference evidence="1 2" key="1">
    <citation type="submission" date="2021-06" db="EMBL/GenBank/DDBJ databases">
        <title>Falsochrobactrum tianjin sp.nov., a new petroleum-degrading bacteria isolated from oily soils.</title>
        <authorList>
            <person name="Chen G."/>
            <person name="Chen H."/>
            <person name="Tian J."/>
            <person name="Qing J."/>
            <person name="Zhong L."/>
            <person name="Ma W."/>
            <person name="Song Y."/>
            <person name="Cui X."/>
            <person name="Yan B."/>
        </authorList>
    </citation>
    <scope>NUCLEOTIDE SEQUENCE [LARGE SCALE GENOMIC DNA]</scope>
    <source>
        <strain evidence="1 2">TDYN1</strain>
    </source>
</reference>
<evidence type="ECO:0000313" key="2">
    <source>
        <dbReference type="Proteomes" id="UP000752297"/>
    </source>
</evidence>
<organism evidence="1 2">
    <name type="scientific">Falsochrobactrum tianjinense</name>
    <dbReference type="NCBI Taxonomy" id="2706015"/>
    <lineage>
        <taxon>Bacteria</taxon>
        <taxon>Pseudomonadati</taxon>
        <taxon>Pseudomonadota</taxon>
        <taxon>Alphaproteobacteria</taxon>
        <taxon>Hyphomicrobiales</taxon>
        <taxon>Brucellaceae</taxon>
        <taxon>Falsochrobactrum</taxon>
    </lineage>
</organism>
<keyword evidence="2" id="KW-1185">Reference proteome</keyword>
<name>A0A949PPY6_9HYPH</name>